<dbReference type="InterPro" id="IPR027409">
    <property type="entry name" value="GroEL-like_apical_dom_sf"/>
</dbReference>
<evidence type="ECO:0000256" key="2">
    <source>
        <dbReference type="ARBA" id="ARBA00022741"/>
    </source>
</evidence>
<dbReference type="SUPFAM" id="SSF48592">
    <property type="entry name" value="GroEL equatorial domain-like"/>
    <property type="match status" value="1"/>
</dbReference>
<dbReference type="PRINTS" id="PR00304">
    <property type="entry name" value="TCOMPLEXTCP1"/>
</dbReference>
<keyword evidence="8" id="KW-1185">Reference proteome</keyword>
<dbReference type="SUPFAM" id="SSF52029">
    <property type="entry name" value="GroEL apical domain-like"/>
    <property type="match status" value="1"/>
</dbReference>
<evidence type="ECO:0000256" key="5">
    <source>
        <dbReference type="RuleBase" id="RU004187"/>
    </source>
</evidence>
<accession>R7TDE5</accession>
<dbReference type="PANTHER" id="PTHR14667">
    <property type="entry name" value="BARDET-BIEDL SYNDROME 10 PROTEIN"/>
    <property type="match status" value="1"/>
</dbReference>
<dbReference type="AlphaFoldDB" id="R7TDE5"/>
<dbReference type="OrthoDB" id="9393833at2759"/>
<dbReference type="EMBL" id="KB311540">
    <property type="protein sequence ID" value="ELT89086.1"/>
    <property type="molecule type" value="Genomic_DNA"/>
</dbReference>
<evidence type="ECO:0000256" key="1">
    <source>
        <dbReference type="ARBA" id="ARBA00008020"/>
    </source>
</evidence>
<comment type="similarity">
    <text evidence="1 5">Belongs to the TCP-1 chaperonin family.</text>
</comment>
<reference evidence="8" key="1">
    <citation type="submission" date="2012-12" db="EMBL/GenBank/DDBJ databases">
        <authorList>
            <person name="Hellsten U."/>
            <person name="Grimwood J."/>
            <person name="Chapman J.A."/>
            <person name="Shapiro H."/>
            <person name="Aerts A."/>
            <person name="Otillar R.P."/>
            <person name="Terry A.Y."/>
            <person name="Boore J.L."/>
            <person name="Simakov O."/>
            <person name="Marletaz F."/>
            <person name="Cho S.-J."/>
            <person name="Edsinger-Gonzales E."/>
            <person name="Havlak P."/>
            <person name="Kuo D.-H."/>
            <person name="Larsson T."/>
            <person name="Lv J."/>
            <person name="Arendt D."/>
            <person name="Savage R."/>
            <person name="Osoegawa K."/>
            <person name="de Jong P."/>
            <person name="Lindberg D.R."/>
            <person name="Seaver E.C."/>
            <person name="Weisblat D.A."/>
            <person name="Putnam N.H."/>
            <person name="Grigoriev I.V."/>
            <person name="Rokhsar D.S."/>
        </authorList>
    </citation>
    <scope>NUCLEOTIDE SEQUENCE</scope>
    <source>
        <strain evidence="8">I ESC-2004</strain>
    </source>
</reference>
<dbReference type="InterPro" id="IPR017998">
    <property type="entry name" value="Chaperone_TCP-1"/>
</dbReference>
<dbReference type="EnsemblMetazoa" id="CapteT193805">
    <property type="protein sequence ID" value="CapteP193805"/>
    <property type="gene ID" value="CapteG193805"/>
</dbReference>
<protein>
    <submittedName>
        <fullName evidence="6 7">Uncharacterized protein</fullName>
    </submittedName>
</protein>
<name>R7TDE5_CAPTE</name>
<dbReference type="GO" id="GO:0140662">
    <property type="term" value="F:ATP-dependent protein folding chaperone"/>
    <property type="evidence" value="ECO:0007669"/>
    <property type="project" value="InterPro"/>
</dbReference>
<dbReference type="InterPro" id="IPR042619">
    <property type="entry name" value="BBS10"/>
</dbReference>
<sequence>MELPVQPATTHAICSSLCQILKPGFGPNGLKTMLCNSSGKIHITNCSCSILASLALSHPIGTLISKSAQQFHAQTGDGCSSFILILEAFFSQLRSLEASELTGTTLALAKIQNLLLREEILPALLDSELIKVGRGDDMMLKLIRTSLEGRYPVMTSQHFAQLICKMLASSRDDLETKVVKVLNNFRSKVIPGVCVRITTPVPMATHDVSFILMDFDPNEILESAATIEAKEIGIFMKWERKAIAKWTERFKTLKLRLVLNTCRLSDSFRSRLNQEGIQVLNGVDESEAELITSAFNIHALHSFPELDEFEASKFIAFSPNVQNIHVNGRNKLFFETQSISSLIICAPTEGQTKQLIYDLQNALKVILMWLDHDHVIPANQAVTISNKGVAMPGGGAFEIYMSSAFKDCATKHIDDIHVSQTLMFLHEAFLAIPGQLLINSYAPIKSLVHLKSKIAQFRNSAFVDGRDGRIKAATSSDGIVESVALKVCMVENVLQFMQQILRLNSFLDVNAIK</sequence>
<evidence type="ECO:0000313" key="6">
    <source>
        <dbReference type="EMBL" id="ELT89086.1"/>
    </source>
</evidence>
<gene>
    <name evidence="6" type="ORF">CAPTEDRAFT_193805</name>
</gene>
<keyword evidence="3 5" id="KW-0067">ATP-binding</keyword>
<dbReference type="Pfam" id="PF00118">
    <property type="entry name" value="Cpn60_TCP1"/>
    <property type="match status" value="1"/>
</dbReference>
<dbReference type="HOGENOM" id="CLU_028678_0_0_1"/>
<dbReference type="GO" id="GO:0005524">
    <property type="term" value="F:ATP binding"/>
    <property type="evidence" value="ECO:0007669"/>
    <property type="project" value="UniProtKB-KW"/>
</dbReference>
<evidence type="ECO:0000313" key="8">
    <source>
        <dbReference type="Proteomes" id="UP000014760"/>
    </source>
</evidence>
<evidence type="ECO:0000313" key="7">
    <source>
        <dbReference type="EnsemblMetazoa" id="CapteP193805"/>
    </source>
</evidence>
<proteinExistence type="inferred from homology"/>
<evidence type="ECO:0000256" key="4">
    <source>
        <dbReference type="ARBA" id="ARBA00023186"/>
    </source>
</evidence>
<dbReference type="Proteomes" id="UP000014760">
    <property type="component" value="Unassembled WGS sequence"/>
</dbReference>
<dbReference type="STRING" id="283909.R7TDE5"/>
<dbReference type="Gene3D" id="3.30.260.10">
    <property type="entry name" value="TCP-1-like chaperonin intermediate domain"/>
    <property type="match status" value="1"/>
</dbReference>
<organism evidence="6">
    <name type="scientific">Capitella teleta</name>
    <name type="common">Polychaete worm</name>
    <dbReference type="NCBI Taxonomy" id="283909"/>
    <lineage>
        <taxon>Eukaryota</taxon>
        <taxon>Metazoa</taxon>
        <taxon>Spiralia</taxon>
        <taxon>Lophotrochozoa</taxon>
        <taxon>Annelida</taxon>
        <taxon>Polychaeta</taxon>
        <taxon>Sedentaria</taxon>
        <taxon>Scolecida</taxon>
        <taxon>Capitellidae</taxon>
        <taxon>Capitella</taxon>
    </lineage>
</organism>
<keyword evidence="4 5" id="KW-0143">Chaperone</keyword>
<dbReference type="GO" id="GO:0051131">
    <property type="term" value="P:chaperone-mediated protein complex assembly"/>
    <property type="evidence" value="ECO:0007669"/>
    <property type="project" value="InterPro"/>
</dbReference>
<dbReference type="EMBL" id="AMQN01015049">
    <property type="status" value="NOT_ANNOTATED_CDS"/>
    <property type="molecule type" value="Genomic_DNA"/>
</dbReference>
<dbReference type="InterPro" id="IPR027413">
    <property type="entry name" value="GROEL-like_equatorial_sf"/>
</dbReference>
<reference evidence="6 8" key="2">
    <citation type="journal article" date="2013" name="Nature">
        <title>Insights into bilaterian evolution from three spiralian genomes.</title>
        <authorList>
            <person name="Simakov O."/>
            <person name="Marletaz F."/>
            <person name="Cho S.J."/>
            <person name="Edsinger-Gonzales E."/>
            <person name="Havlak P."/>
            <person name="Hellsten U."/>
            <person name="Kuo D.H."/>
            <person name="Larsson T."/>
            <person name="Lv J."/>
            <person name="Arendt D."/>
            <person name="Savage R."/>
            <person name="Osoegawa K."/>
            <person name="de Jong P."/>
            <person name="Grimwood J."/>
            <person name="Chapman J.A."/>
            <person name="Shapiro H."/>
            <person name="Aerts A."/>
            <person name="Otillar R.P."/>
            <person name="Terry A.Y."/>
            <person name="Boore J.L."/>
            <person name="Grigoriev I.V."/>
            <person name="Lindberg D.R."/>
            <person name="Seaver E.C."/>
            <person name="Weisblat D.A."/>
            <person name="Putnam N.H."/>
            <person name="Rokhsar D.S."/>
        </authorList>
    </citation>
    <scope>NUCLEOTIDE SEQUENCE</scope>
    <source>
        <strain evidence="6 8">I ESC-2004</strain>
    </source>
</reference>
<evidence type="ECO:0000256" key="3">
    <source>
        <dbReference type="ARBA" id="ARBA00022840"/>
    </source>
</evidence>
<dbReference type="OMA" id="HAPSHTD"/>
<keyword evidence="2 5" id="KW-0547">Nucleotide-binding</keyword>
<dbReference type="InterPro" id="IPR027410">
    <property type="entry name" value="TCP-1-like_intermed_sf"/>
</dbReference>
<dbReference type="InterPro" id="IPR002423">
    <property type="entry name" value="Cpn60/GroEL/TCP-1"/>
</dbReference>
<dbReference type="Gene3D" id="3.50.7.10">
    <property type="entry name" value="GroEL"/>
    <property type="match status" value="1"/>
</dbReference>
<reference evidence="7" key="3">
    <citation type="submission" date="2015-06" db="UniProtKB">
        <authorList>
            <consortium name="EnsemblMetazoa"/>
        </authorList>
    </citation>
    <scope>IDENTIFICATION</scope>
</reference>
<dbReference type="Gene3D" id="1.10.560.10">
    <property type="entry name" value="GroEL-like equatorial domain"/>
    <property type="match status" value="1"/>
</dbReference>
<dbReference type="PANTHER" id="PTHR14667:SF2">
    <property type="entry name" value="BARDET-BIEDL SYNDROME 10 PROTEIN"/>
    <property type="match status" value="1"/>
</dbReference>